<evidence type="ECO:0000256" key="1">
    <source>
        <dbReference type="SAM" id="Coils"/>
    </source>
</evidence>
<dbReference type="GO" id="GO:0003723">
    <property type="term" value="F:RNA binding"/>
    <property type="evidence" value="ECO:0007669"/>
    <property type="project" value="InterPro"/>
</dbReference>
<dbReference type="AlphaFoldDB" id="A0A427BQW8"/>
<dbReference type="SUPFAM" id="SSF55120">
    <property type="entry name" value="Pseudouridine synthase"/>
    <property type="match status" value="1"/>
</dbReference>
<dbReference type="PANTHER" id="PTHR21600:SF89">
    <property type="entry name" value="RIBOSOMAL LARGE SUBUNIT PSEUDOURIDINE SYNTHASE A"/>
    <property type="match status" value="1"/>
</dbReference>
<dbReference type="RefSeq" id="WP_125349345.1">
    <property type="nucleotide sequence ID" value="NZ_RHPN01000006.1"/>
</dbReference>
<feature type="coiled-coil region" evidence="1">
    <location>
        <begin position="207"/>
        <end position="241"/>
    </location>
</feature>
<dbReference type="InterPro" id="IPR006145">
    <property type="entry name" value="PsdUridine_synth_RsuA/RluA"/>
</dbReference>
<feature type="domain" description="Pseudouridine synthase RsuA/RluA-like" evidence="2">
    <location>
        <begin position="363"/>
        <end position="511"/>
    </location>
</feature>
<dbReference type="CDD" id="cd02869">
    <property type="entry name" value="PseudoU_synth_RluA_like"/>
    <property type="match status" value="1"/>
</dbReference>
<keyword evidence="1" id="KW-0175">Coiled coil</keyword>
<protein>
    <submittedName>
        <fullName evidence="3">RluA family pseudouridine synthase</fullName>
    </submittedName>
</protein>
<evidence type="ECO:0000313" key="4">
    <source>
        <dbReference type="Proteomes" id="UP000267844"/>
    </source>
</evidence>
<dbReference type="InterPro" id="IPR020103">
    <property type="entry name" value="PsdUridine_synth_cat_dom_sf"/>
</dbReference>
<evidence type="ECO:0000259" key="2">
    <source>
        <dbReference type="Pfam" id="PF00849"/>
    </source>
</evidence>
<gene>
    <name evidence="3" type="ORF">EGI89_04720</name>
</gene>
<proteinExistence type="predicted"/>
<dbReference type="Gene3D" id="3.30.2350.10">
    <property type="entry name" value="Pseudouridine synthase"/>
    <property type="match status" value="1"/>
</dbReference>
<dbReference type="Proteomes" id="UP000267844">
    <property type="component" value="Unassembled WGS sequence"/>
</dbReference>
<dbReference type="PROSITE" id="PS01129">
    <property type="entry name" value="PSI_RLU"/>
    <property type="match status" value="1"/>
</dbReference>
<evidence type="ECO:0000313" key="3">
    <source>
        <dbReference type="EMBL" id="RRT92870.1"/>
    </source>
</evidence>
<accession>A0A427BQW8</accession>
<dbReference type="InterPro" id="IPR006224">
    <property type="entry name" value="PsdUridine_synth_RluA-like_CS"/>
</dbReference>
<dbReference type="GO" id="GO:0000455">
    <property type="term" value="P:enzyme-directed rRNA pseudouridine synthesis"/>
    <property type="evidence" value="ECO:0007669"/>
    <property type="project" value="TreeGrafter"/>
</dbReference>
<dbReference type="EMBL" id="RHPO01000006">
    <property type="protein sequence ID" value="RRT92870.1"/>
    <property type="molecule type" value="Genomic_DNA"/>
</dbReference>
<dbReference type="Pfam" id="PF00849">
    <property type="entry name" value="PseudoU_synth_2"/>
    <property type="match status" value="1"/>
</dbReference>
<comment type="caution">
    <text evidence="3">The sequence shown here is derived from an EMBL/GenBank/DDBJ whole genome shotgun (WGS) entry which is preliminary data.</text>
</comment>
<name>A0A427BQW8_9FLAO</name>
<reference evidence="3 4" key="1">
    <citation type="submission" date="2018-10" db="EMBL/GenBank/DDBJ databases">
        <title>Transmission dynamics of multidrug resistant bacteria on intensive care unit surfaces.</title>
        <authorList>
            <person name="D'Souza A.W."/>
            <person name="Potter R.F."/>
            <person name="Wallace M."/>
            <person name="Shupe A."/>
            <person name="Patel S."/>
            <person name="Sun S."/>
            <person name="Gul D."/>
            <person name="Kwon J.H."/>
            <person name="Andleeb S."/>
            <person name="Burnham C.-A.D."/>
            <person name="Dantas G."/>
        </authorList>
    </citation>
    <scope>NUCLEOTIDE SEQUENCE [LARGE SCALE GENOMIC DNA]</scope>
    <source>
        <strain evidence="3 4">WF_348</strain>
    </source>
</reference>
<dbReference type="InterPro" id="IPR050188">
    <property type="entry name" value="RluA_PseudoU_synthase"/>
</dbReference>
<dbReference type="GO" id="GO:0009982">
    <property type="term" value="F:pseudouridine synthase activity"/>
    <property type="evidence" value="ECO:0007669"/>
    <property type="project" value="InterPro"/>
</dbReference>
<dbReference type="PANTHER" id="PTHR21600">
    <property type="entry name" value="MITOCHONDRIAL RNA PSEUDOURIDINE SYNTHASE"/>
    <property type="match status" value="1"/>
</dbReference>
<sequence length="560" mass="65565">MSNYFQYFKHPITTYELPKKFDYPFYYEPTEIAKQACRELQEYLENQTDFEHNFGLENDQSSTPIGKMFGVLIVRNQKNEVGYLAAVSGKLANTNQHKFFVPPIFDMLNKNGFFLEQEERLNEINRILESLENDQNYLQVKEDFIQFEINSKLKIEEGKQLLKLNKKDRKSQRETISPTLSQEEIQFFEEDLVKQSLRDKYEFRILNEKLDSEKQILLSKINVFENEINSLKEERKIKSNSLQNQLFNQYQFLNKFKQEKGLLEIFSTTVFQQPPAAAGECAAPKLLQYAFQNDLEPICMAEFWWGDSPKSEVRKHGQFYPACTGKCEPILGHMLQGIELNENLLLKQNSTVEELEILYQDNDLVVINKPEEFLSVPGIEIKDSVYLRIKHQFPLATGPIIVHRLDMSTSGILVLALNKESHKLLQQQFIKRKVHKRYIALLDGNIEHDNGFIDLPLRVDLDDRPRQMVCYEHGKTAQTKYEVITRKDNKTLVYFYPITGRTHQLRMHASHRLGLNAPIIGDDLYGKKANRLHLHAESLEFTHPKTKELMKFQVEPNFNL</sequence>
<dbReference type="GO" id="GO:0140098">
    <property type="term" value="F:catalytic activity, acting on RNA"/>
    <property type="evidence" value="ECO:0007669"/>
    <property type="project" value="UniProtKB-ARBA"/>
</dbReference>
<organism evidence="3 4">
    <name type="scientific">Empedobacter falsenii</name>
    <dbReference type="NCBI Taxonomy" id="343874"/>
    <lineage>
        <taxon>Bacteria</taxon>
        <taxon>Pseudomonadati</taxon>
        <taxon>Bacteroidota</taxon>
        <taxon>Flavobacteriia</taxon>
        <taxon>Flavobacteriales</taxon>
        <taxon>Weeksellaceae</taxon>
        <taxon>Empedobacter</taxon>
    </lineage>
</organism>